<proteinExistence type="predicted"/>
<evidence type="ECO:0000256" key="1">
    <source>
        <dbReference type="SAM" id="Coils"/>
    </source>
</evidence>
<protein>
    <submittedName>
        <fullName evidence="2">AAA-like domain-containing protein</fullName>
    </submittedName>
</protein>
<feature type="coiled-coil region" evidence="1">
    <location>
        <begin position="502"/>
        <end position="641"/>
    </location>
</feature>
<dbReference type="InterPro" id="IPR001680">
    <property type="entry name" value="WD40_rpt"/>
</dbReference>
<dbReference type="Proteomes" id="UP001464891">
    <property type="component" value="Unassembled WGS sequence"/>
</dbReference>
<dbReference type="RefSeq" id="WP_190442563.1">
    <property type="nucleotide sequence ID" value="NZ_JAMPKM010000018.1"/>
</dbReference>
<dbReference type="SUPFAM" id="SSF52540">
    <property type="entry name" value="P-loop containing nucleoside triphosphate hydrolases"/>
    <property type="match status" value="1"/>
</dbReference>
<dbReference type="SUPFAM" id="SSF50998">
    <property type="entry name" value="Quinoprotein alcohol dehydrogenase-like"/>
    <property type="match status" value="1"/>
</dbReference>
<comment type="caution">
    <text evidence="2">The sequence shown here is derived from an EMBL/GenBank/DDBJ whole genome shotgun (WGS) entry which is preliminary data.</text>
</comment>
<reference evidence="2 3" key="1">
    <citation type="submission" date="2022-04" db="EMBL/GenBank/DDBJ databases">
        <title>Positive selection, recombination, and allopatry shape intraspecific diversity of widespread and dominant cyanobacteria.</title>
        <authorList>
            <person name="Wei J."/>
            <person name="Shu W."/>
            <person name="Hu C."/>
        </authorList>
    </citation>
    <scope>NUCLEOTIDE SEQUENCE [LARGE SCALE GENOMIC DNA]</scope>
    <source>
        <strain evidence="2 3">GB2-A4</strain>
    </source>
</reference>
<keyword evidence="1" id="KW-0175">Coiled coil</keyword>
<dbReference type="Gene3D" id="2.130.10.10">
    <property type="entry name" value="YVTN repeat-like/Quinoprotein amine dehydrogenase"/>
    <property type="match status" value="3"/>
</dbReference>
<feature type="coiled-coil region" evidence="1">
    <location>
        <begin position="442"/>
        <end position="473"/>
    </location>
</feature>
<dbReference type="SMART" id="SM00320">
    <property type="entry name" value="WD40"/>
    <property type="match status" value="4"/>
</dbReference>
<keyword evidence="3" id="KW-1185">Reference proteome</keyword>
<dbReference type="InterPro" id="IPR011047">
    <property type="entry name" value="Quinoprotein_ADH-like_sf"/>
</dbReference>
<sequence>MSSILGAGYDYQVGGSLPAEAPTYVQRQADETFYQALKVGEFCYVLNSRQMGKSSLKVQTMQRLQAEGVACAAIDLTRIGTSDMEPEQWYSSVIDSIVSSLDLYETFDLYTWWEEHRLLSFVRRFDKFIDEVLLVEIPQPVVVFIDEIDSVLSLPFELDDFFALIRECYNRRAEKPDYGRLTFTLLGVTTPSDLMQDKQRTPFNVGRPIELMGFQLQEAQPLAQGLATKFSNPEALMQVVLEWTGGQPFLTQKVCRLVLSAENVALEGQETAWIQNLVQTRVIENWEAQDTPEHLKTIRDRLLLSGEQRTGRLLGLYQQIVQQGEIAANDSPEQVELRLTGLVVKRDGKLRVYNRIYEQVFNRSWLERSLAELRPYGGAIAAWMESGCQDESRLLRGQALQDARTWAEGKSLGDDDRRFLDASLSLEGQEIQRKLEAEAEANQILTVARQQAEKNLETANQQLEVVARNVKRQTLIGGSVLIASLLVAVIAVPVSIVASRQAKESKMDMETAKKQKDELATKSEVLNANLKTLQDNEKKVRQQIKQAQNQVKLAQQNFIVARQKEAVANQQRQLAQTATQSAQQKEQQAKFQLIAADQKLQTAQVETKKAQAKAESAQKTYEVAKRQADTAQKDLRTVQKEATLEQQATALLRYPFVRFRELDILLATTKLGIVLQQQEQAEGEQRINTNARNSLLALRLATSSVVEENIIKSSNSLHFSNDVQRIVDGSTHRVFDTNGIETEEMESKTSSDGKYLVSEHNESLNGTTTRLFNTSGKELFEVPGQFHAFNGQSLVTHSYKDGGAIHLFNTNSEELLKFPGHYFIKLSNDGRRLITNSTADTIHLFDISGKELLKLTGISATTRDITFSNDSQRLSINSSNSSYIVQLFDANGKELLKVPGLFEAFSSDSKRIAITSNENNKSVVQLFDTNGNHLLKTPGEFKAFSQDSRRIAITSNENNKSVVQLFDVSGKEMLKVPGYFRAFSNDNQRFAVTGTSSIQVLDVNGKEQLETQGEFVTFSNEGQQIITSSNENGGTIHLFSKNGVELLRIRGRFMAINKDGSKLIASVDDGQTVKLFNLKKRRFFILDREDFLGFNYTGQQMIIYSKDEDDDSSFIVDGNGNELLKLPGKLVASSSDGRRLVTSPTRLFDINGTQLLEVDVNSIHIIEGEDGFERSQTSDIGEFKGISNNGQQLITGTGLNNTDMLIDVNSKKGIYISGYFRALSDDGQQIATTFAAKDIDFKISYSSYIFNKNGKQLLEVPGYFLAFSHDRQRLATYSADKDGGISNLFDAEGKNLFKIPGKLLAFSKDGQRIAGNFNNSHAIYLFDVNGKKLFELPGFFRGFSNAGNKILLYSNDDDMTRLYDSTSGDLIAEFVGEKKYLSQDDKTLITLDNTGQVHTWDMNADLNTLLAQACQKLNLYLTSYPSKAPDVVSFCSQKALMLIYK</sequence>
<accession>A0ABV0JDU9</accession>
<gene>
    <name evidence="2" type="ORF">NC998_22920</name>
</gene>
<dbReference type="SUPFAM" id="SSF82171">
    <property type="entry name" value="DPP6 N-terminal domain-like"/>
    <property type="match status" value="1"/>
</dbReference>
<dbReference type="EMBL" id="JAMPKM010000018">
    <property type="protein sequence ID" value="MEP0819961.1"/>
    <property type="molecule type" value="Genomic_DNA"/>
</dbReference>
<dbReference type="PANTHER" id="PTHR19879">
    <property type="entry name" value="TRANSCRIPTION INITIATION FACTOR TFIID"/>
    <property type="match status" value="1"/>
</dbReference>
<evidence type="ECO:0000313" key="2">
    <source>
        <dbReference type="EMBL" id="MEP0819961.1"/>
    </source>
</evidence>
<dbReference type="InterPro" id="IPR015943">
    <property type="entry name" value="WD40/YVTN_repeat-like_dom_sf"/>
</dbReference>
<dbReference type="Pfam" id="PF14516">
    <property type="entry name" value="AAA_35"/>
    <property type="match status" value="1"/>
</dbReference>
<name>A0ABV0JDU9_9CYAN</name>
<organism evidence="2 3">
    <name type="scientific">Trichocoleus desertorum GB2-A4</name>
    <dbReference type="NCBI Taxonomy" id="2933944"/>
    <lineage>
        <taxon>Bacteria</taxon>
        <taxon>Bacillati</taxon>
        <taxon>Cyanobacteriota</taxon>
        <taxon>Cyanophyceae</taxon>
        <taxon>Leptolyngbyales</taxon>
        <taxon>Trichocoleusaceae</taxon>
        <taxon>Trichocoleus</taxon>
    </lineage>
</organism>
<dbReference type="InterPro" id="IPR027417">
    <property type="entry name" value="P-loop_NTPase"/>
</dbReference>
<evidence type="ECO:0000313" key="3">
    <source>
        <dbReference type="Proteomes" id="UP001464891"/>
    </source>
</evidence>
<dbReference type="PANTHER" id="PTHR19879:SF9">
    <property type="entry name" value="TRANSCRIPTION INITIATION FACTOR TFIID SUBUNIT 5"/>
    <property type="match status" value="1"/>
</dbReference>